<reference evidence="2" key="1">
    <citation type="submission" date="2021-01" db="EMBL/GenBank/DDBJ databases">
        <authorList>
            <person name="Kaushik A."/>
        </authorList>
    </citation>
    <scope>NUCLEOTIDE SEQUENCE</scope>
    <source>
        <strain evidence="2">AG1-1A</strain>
    </source>
</reference>
<protein>
    <submittedName>
        <fullName evidence="2">Uncharacterized protein</fullName>
    </submittedName>
</protein>
<comment type="caution">
    <text evidence="2">The sequence shown here is derived from an EMBL/GenBank/DDBJ whole genome shotgun (WGS) entry which is preliminary data.</text>
</comment>
<feature type="non-terminal residue" evidence="2">
    <location>
        <position position="1"/>
    </location>
</feature>
<feature type="region of interest" description="Disordered" evidence="1">
    <location>
        <begin position="1"/>
        <end position="78"/>
    </location>
</feature>
<proteinExistence type="predicted"/>
<dbReference type="AlphaFoldDB" id="A0A8H3GYK5"/>
<dbReference type="Proteomes" id="UP000663840">
    <property type="component" value="Unassembled WGS sequence"/>
</dbReference>
<evidence type="ECO:0000256" key="1">
    <source>
        <dbReference type="SAM" id="MobiDB-lite"/>
    </source>
</evidence>
<sequence length="162" mass="17460">MTLQEALERAKHKVKKRLGIESTTVGPPDSIPCPLPSSANPAKFQTTKTHHDNQGSHCSSTEPETSHPSRSPPKTTTSTLTAIGSLLAVLESSTDVLGPLKSAISQLKLCVDTYRSSCKDRKEHDELAVKLDGIIGDLIIHAKLPMDPVATDSVKRIQRCVS</sequence>
<feature type="compositionally biased region" description="Low complexity" evidence="1">
    <location>
        <begin position="66"/>
        <end position="78"/>
    </location>
</feature>
<evidence type="ECO:0000313" key="2">
    <source>
        <dbReference type="EMBL" id="CAE6471755.1"/>
    </source>
</evidence>
<gene>
    <name evidence="2" type="ORF">RDB_LOCUS117420</name>
</gene>
<organism evidence="2 3">
    <name type="scientific">Rhizoctonia solani</name>
    <dbReference type="NCBI Taxonomy" id="456999"/>
    <lineage>
        <taxon>Eukaryota</taxon>
        <taxon>Fungi</taxon>
        <taxon>Dikarya</taxon>
        <taxon>Basidiomycota</taxon>
        <taxon>Agaricomycotina</taxon>
        <taxon>Agaricomycetes</taxon>
        <taxon>Cantharellales</taxon>
        <taxon>Ceratobasidiaceae</taxon>
        <taxon>Rhizoctonia</taxon>
    </lineage>
</organism>
<dbReference type="EMBL" id="CAJMWR010003840">
    <property type="protein sequence ID" value="CAE6471755.1"/>
    <property type="molecule type" value="Genomic_DNA"/>
</dbReference>
<name>A0A8H3GYK5_9AGAM</name>
<evidence type="ECO:0000313" key="3">
    <source>
        <dbReference type="Proteomes" id="UP000663840"/>
    </source>
</evidence>
<accession>A0A8H3GYK5</accession>
<feature type="compositionally biased region" description="Polar residues" evidence="1">
    <location>
        <begin position="37"/>
        <end position="47"/>
    </location>
</feature>